<dbReference type="GO" id="GO:0008270">
    <property type="term" value="F:zinc ion binding"/>
    <property type="evidence" value="ECO:0007669"/>
    <property type="project" value="UniProtKB-KW"/>
</dbReference>
<dbReference type="PANTHER" id="PTHR13363">
    <property type="entry name" value="RING FINGER AND SRY DOMAIN-CONTAINING"/>
    <property type="match status" value="1"/>
</dbReference>
<dbReference type="Pfam" id="PF00622">
    <property type="entry name" value="SPRY"/>
    <property type="match status" value="2"/>
</dbReference>
<dbReference type="SUPFAM" id="SSF48371">
    <property type="entry name" value="ARM repeat"/>
    <property type="match status" value="1"/>
</dbReference>
<dbReference type="EMBL" id="JAPWDV010000001">
    <property type="protein sequence ID" value="KAJ6222716.1"/>
    <property type="molecule type" value="Genomic_DNA"/>
</dbReference>
<dbReference type="GO" id="GO:0051603">
    <property type="term" value="P:proteolysis involved in protein catabolic process"/>
    <property type="evidence" value="ECO:0007669"/>
    <property type="project" value="TreeGrafter"/>
</dbReference>
<reference evidence="5" key="1">
    <citation type="submission" date="2022-12" db="EMBL/GenBank/DDBJ databases">
        <title>Genome assemblies of Blomia tropicalis.</title>
        <authorList>
            <person name="Cui Y."/>
        </authorList>
    </citation>
    <scope>NUCLEOTIDE SEQUENCE</scope>
    <source>
        <tissue evidence="5">Adult mites</tissue>
    </source>
</reference>
<evidence type="ECO:0000259" key="4">
    <source>
        <dbReference type="PROSITE" id="PS50188"/>
    </source>
</evidence>
<dbReference type="InterPro" id="IPR013320">
    <property type="entry name" value="ConA-like_dom_sf"/>
</dbReference>
<dbReference type="GO" id="GO:0005737">
    <property type="term" value="C:cytoplasm"/>
    <property type="evidence" value="ECO:0007669"/>
    <property type="project" value="TreeGrafter"/>
</dbReference>
<evidence type="ECO:0000256" key="3">
    <source>
        <dbReference type="ARBA" id="ARBA00022833"/>
    </source>
</evidence>
<sequence>MVAEKLCFSQKPRFSEDKLPKLVEKLRLLTLKFDIIDLNIDQNDDEFDYVSYQIGFVAKWLLENVFDIIQSTSSTINRSPIKMLSNDKFQVRVDNKLFPPVRSRFQLRKGGIYYFEITLISPGPVRIGWATNNCHFDNHETEQFGDDEHSIAFDGVNRCLWFDKKHYATTVDGGCNWRAGNIIGAMIDLNRIKFAFFYNGTIVKHEKKLMKKFYKSNSISTNKSTTYYAGASIGTHCHIKFNFGQHPFAYCLNKSFQSFHHVSAGNSKRYELLETSMISGSYWFKMDHNLYETIQPVFDDLKQNDFNRWVKELEARIIEFDYDYEYLCGELRWEFEALMKDEFAFLRLIQAIIHKLGFMATSDAINVVTSWIMYYLSTLDDTIFNKWFSDKHKFKTNATLSYLPALSKLMELIYPYMIEEITSANDLRLQRNTCIVLCIVTQKYSFFKNVLFDEVVKFILQILSTSNDHTCLLFALICLENLTFNQTIMKLIEKKLNVIQNLAYFKEKNQSNIYEKTFDHNKYQLATCARWFLNNYQIKIPRSDSLCYHYTLHWESRTDHMKLSTDLLSARSDNGWQSIRCSFPISSGIFYYETIMITQGPMRIGWTTNEKEFNKTNIGDSRQSIGFDRFQHCIWHNADRFKINKLPTWKRDDVIGCLIDIDNEKFNFFLNGVPIFIRRQIFKKINLNNSSRYFASVTLWPHQQCCFNFGQIPFKYPPKKAFQTFYSSSDISDNREFKTNII</sequence>
<keyword evidence="2" id="KW-0863">Zinc-finger</keyword>
<dbReference type="InterPro" id="IPR016024">
    <property type="entry name" value="ARM-type_fold"/>
</dbReference>
<evidence type="ECO:0000313" key="5">
    <source>
        <dbReference type="EMBL" id="KAJ6222716.1"/>
    </source>
</evidence>
<dbReference type="Gene3D" id="2.60.120.920">
    <property type="match status" value="2"/>
</dbReference>
<dbReference type="SUPFAM" id="SSF49899">
    <property type="entry name" value="Concanavalin A-like lectins/glucanases"/>
    <property type="match status" value="2"/>
</dbReference>
<dbReference type="InterPro" id="IPR043136">
    <property type="entry name" value="B30.2/SPRY_sf"/>
</dbReference>
<evidence type="ECO:0000313" key="6">
    <source>
        <dbReference type="Proteomes" id="UP001142055"/>
    </source>
</evidence>
<dbReference type="PANTHER" id="PTHR13363:SF5">
    <property type="entry name" value="E3 UBIQUITIN-PROTEIN LIGASE RNF123"/>
    <property type="match status" value="1"/>
</dbReference>
<dbReference type="InterPro" id="IPR003877">
    <property type="entry name" value="SPRY_dom"/>
</dbReference>
<dbReference type="PROSITE" id="PS50188">
    <property type="entry name" value="B302_SPRY"/>
    <property type="match status" value="2"/>
</dbReference>
<dbReference type="AlphaFoldDB" id="A0A9Q0RR65"/>
<evidence type="ECO:0000256" key="1">
    <source>
        <dbReference type="ARBA" id="ARBA00022723"/>
    </source>
</evidence>
<feature type="domain" description="B30.2/SPRY" evidence="4">
    <location>
        <begin position="51"/>
        <end position="248"/>
    </location>
</feature>
<gene>
    <name evidence="5" type="ORF">RDWZM_001261</name>
</gene>
<name>A0A9Q0RR65_BLOTA</name>
<dbReference type="SMART" id="SM00449">
    <property type="entry name" value="SPRY"/>
    <property type="match status" value="2"/>
</dbReference>
<keyword evidence="6" id="KW-1185">Reference proteome</keyword>
<organism evidence="5 6">
    <name type="scientific">Blomia tropicalis</name>
    <name type="common">Mite</name>
    <dbReference type="NCBI Taxonomy" id="40697"/>
    <lineage>
        <taxon>Eukaryota</taxon>
        <taxon>Metazoa</taxon>
        <taxon>Ecdysozoa</taxon>
        <taxon>Arthropoda</taxon>
        <taxon>Chelicerata</taxon>
        <taxon>Arachnida</taxon>
        <taxon>Acari</taxon>
        <taxon>Acariformes</taxon>
        <taxon>Sarcoptiformes</taxon>
        <taxon>Astigmata</taxon>
        <taxon>Glycyphagoidea</taxon>
        <taxon>Echimyopodidae</taxon>
        <taxon>Blomia</taxon>
    </lineage>
</organism>
<keyword evidence="3" id="KW-0862">Zinc</keyword>
<protein>
    <recommendedName>
        <fullName evidence="4">B30.2/SPRY domain-containing protein</fullName>
    </recommendedName>
</protein>
<dbReference type="Proteomes" id="UP001142055">
    <property type="component" value="Chromosome 1"/>
</dbReference>
<feature type="domain" description="B30.2/SPRY" evidence="4">
    <location>
        <begin position="530"/>
        <end position="714"/>
    </location>
</feature>
<dbReference type="GO" id="GO:0004842">
    <property type="term" value="F:ubiquitin-protein transferase activity"/>
    <property type="evidence" value="ECO:0007669"/>
    <property type="project" value="InterPro"/>
</dbReference>
<comment type="caution">
    <text evidence="5">The sequence shown here is derived from an EMBL/GenBank/DDBJ whole genome shotgun (WGS) entry which is preliminary data.</text>
</comment>
<dbReference type="InterPro" id="IPR001870">
    <property type="entry name" value="B30.2/SPRY"/>
</dbReference>
<proteinExistence type="predicted"/>
<dbReference type="InterPro" id="IPR045129">
    <property type="entry name" value="RNF123/RKP/RSPRY1"/>
</dbReference>
<evidence type="ECO:0000256" key="2">
    <source>
        <dbReference type="ARBA" id="ARBA00022771"/>
    </source>
</evidence>
<accession>A0A9Q0RR65</accession>
<keyword evidence="1" id="KW-0479">Metal-binding</keyword>